<evidence type="ECO:0000256" key="1">
    <source>
        <dbReference type="ARBA" id="ARBA00011040"/>
    </source>
</evidence>
<accession>A0AAD1MD68</accession>
<proteinExistence type="inferred from homology"/>
<dbReference type="Gene3D" id="2.60.40.790">
    <property type="match status" value="1"/>
</dbReference>
<evidence type="ECO:0000259" key="3">
    <source>
        <dbReference type="Pfam" id="PF17886"/>
    </source>
</evidence>
<dbReference type="PANTHER" id="PTHR10803:SF3">
    <property type="entry name" value="ATPASE GET3"/>
    <property type="match status" value="1"/>
</dbReference>
<dbReference type="EMBL" id="AP022561">
    <property type="protein sequence ID" value="BBX08521.1"/>
    <property type="molecule type" value="Genomic_DNA"/>
</dbReference>
<evidence type="ECO:0000313" key="5">
    <source>
        <dbReference type="Proteomes" id="UP000467327"/>
    </source>
</evidence>
<feature type="domain" description="ArsA HSP20-like" evidence="3">
    <location>
        <begin position="347"/>
        <end position="408"/>
    </location>
</feature>
<protein>
    <submittedName>
        <fullName evidence="4">Membrane protein</fullName>
    </submittedName>
</protein>
<dbReference type="KEGG" id="maic:MAIC_33240"/>
<dbReference type="InterPro" id="IPR040612">
    <property type="entry name" value="ArsA_HSP20-like"/>
</dbReference>
<reference evidence="4 5" key="1">
    <citation type="journal article" date="2019" name="Emerg. Microbes Infect.">
        <title>Comprehensive subspecies identification of 175 nontuberculous mycobacteria species based on 7547 genomic profiles.</title>
        <authorList>
            <person name="Matsumoto Y."/>
            <person name="Kinjo T."/>
            <person name="Motooka D."/>
            <person name="Nabeya D."/>
            <person name="Jung N."/>
            <person name="Uechi K."/>
            <person name="Horii T."/>
            <person name="Iida T."/>
            <person name="Fujita J."/>
            <person name="Nakamura S."/>
        </authorList>
    </citation>
    <scope>NUCLEOTIDE SEQUENCE [LARGE SCALE GENOMIC DNA]</scope>
    <source>
        <strain evidence="4 5">JCM 6376</strain>
    </source>
</reference>
<feature type="domain" description="ArsA/GET3 Anion-transporting ATPase-like" evidence="2">
    <location>
        <begin position="6"/>
        <end position="317"/>
    </location>
</feature>
<dbReference type="Proteomes" id="UP000467327">
    <property type="component" value="Chromosome"/>
</dbReference>
<dbReference type="SUPFAM" id="SSF52540">
    <property type="entry name" value="P-loop containing nucleoside triphosphate hydrolases"/>
    <property type="match status" value="1"/>
</dbReference>
<evidence type="ECO:0000259" key="2">
    <source>
        <dbReference type="Pfam" id="PF02374"/>
    </source>
</evidence>
<dbReference type="InterPro" id="IPR016300">
    <property type="entry name" value="ATPase_ArsA/GET3"/>
</dbReference>
<dbReference type="CDD" id="cd02035">
    <property type="entry name" value="ArsA"/>
    <property type="match status" value="1"/>
</dbReference>
<dbReference type="AlphaFoldDB" id="A0AAD1MD68"/>
<name>A0AAD1MD68_9MYCO</name>
<sequence>MTDSARISFFVGKGGVGKSTLASATAVRAALAGQRVLAVSTDQAHSLGDVLGVVVPPTGAREPVRILTEEGTDDTAGGHLDALALDTLALLADRWRAVAPVLAARFPESDIKDVAPEELSALPGIQEVLGLAEVAALADSGRWDYVVVDCASTADAMRMLTLPAAFAMYVERAWPRHRRLSAAVDGVHAAATVAVVESISGAVEGLSALLTDAERVSAHLVLTAERVVAAEAVRTLGSLVLMGVQVTELIVNQVLVQDDSYEYRNLPDHPAFGWYAERISEQHSVLDELAATIGDVQLVLAPHLAGEPIGAKALGHLLDSVRRRDGSAPPGPLKPVVDRESGSGLDAVYRMRLELPQIDPGTLTLGRVDDDLIIGAAGMRRRVRLASVLRRCIVMDAALRGTELTVRFRPNPEVWPA</sequence>
<dbReference type="InterPro" id="IPR025723">
    <property type="entry name" value="ArsA/GET3_ATPase-like"/>
</dbReference>
<dbReference type="PANTHER" id="PTHR10803">
    <property type="entry name" value="ARSENICAL PUMP-DRIVING ATPASE ARSENITE-TRANSLOCATING ATPASE"/>
    <property type="match status" value="1"/>
</dbReference>
<dbReference type="GO" id="GO:0005524">
    <property type="term" value="F:ATP binding"/>
    <property type="evidence" value="ECO:0007669"/>
    <property type="project" value="InterPro"/>
</dbReference>
<dbReference type="Gene3D" id="3.40.50.300">
    <property type="entry name" value="P-loop containing nucleotide triphosphate hydrolases"/>
    <property type="match status" value="1"/>
</dbReference>
<keyword evidence="5" id="KW-1185">Reference proteome</keyword>
<dbReference type="RefSeq" id="WP_115320505.1">
    <property type="nucleotide sequence ID" value="NZ_AP022561.1"/>
</dbReference>
<comment type="similarity">
    <text evidence="1">Belongs to the arsA ATPase family.</text>
</comment>
<dbReference type="InterPro" id="IPR027417">
    <property type="entry name" value="P-loop_NTPase"/>
</dbReference>
<dbReference type="NCBIfam" id="TIGR00345">
    <property type="entry name" value="GET3_arsA_TRC40"/>
    <property type="match status" value="1"/>
</dbReference>
<dbReference type="Pfam" id="PF02374">
    <property type="entry name" value="ArsA_ATPase"/>
    <property type="match status" value="1"/>
</dbReference>
<organism evidence="4 5">
    <name type="scientific">Mycolicibacterium aichiense</name>
    <dbReference type="NCBI Taxonomy" id="1799"/>
    <lineage>
        <taxon>Bacteria</taxon>
        <taxon>Bacillati</taxon>
        <taxon>Actinomycetota</taxon>
        <taxon>Actinomycetes</taxon>
        <taxon>Mycobacteriales</taxon>
        <taxon>Mycobacteriaceae</taxon>
        <taxon>Mycolicibacterium</taxon>
    </lineage>
</organism>
<gene>
    <name evidence="4" type="ORF">MAIC_33240</name>
</gene>
<evidence type="ECO:0000313" key="4">
    <source>
        <dbReference type="EMBL" id="BBX08521.1"/>
    </source>
</evidence>
<dbReference type="Pfam" id="PF17886">
    <property type="entry name" value="ArsA_HSP20"/>
    <property type="match status" value="1"/>
</dbReference>
<dbReference type="GO" id="GO:0016887">
    <property type="term" value="F:ATP hydrolysis activity"/>
    <property type="evidence" value="ECO:0007669"/>
    <property type="project" value="InterPro"/>
</dbReference>
<dbReference type="InterPro" id="IPR008978">
    <property type="entry name" value="HSP20-like_chaperone"/>
</dbReference>